<sequence>MESHDFERLKAHIVPLSNSKSFETARLEWDLVGVEISEEFDQCPCGQDILEHCYIRNRLNGATTYVGNVCINRFVGIDTGNLFEGLKRIEADLSANANADLIEHAYRMGYIYHDKEYRFLKQTRLKRKLSAPQVSWKKKINRRILSKTIVRRRGAHQAR</sequence>
<dbReference type="RefSeq" id="WP_123151795.1">
    <property type="nucleotide sequence ID" value="NZ_FUIG01000093.1"/>
</dbReference>
<gene>
    <name evidence="1" type="ORF">BQ8482_800011</name>
</gene>
<organism evidence="1 2">
    <name type="scientific">Mesorhizobium delmotii</name>
    <dbReference type="NCBI Taxonomy" id="1631247"/>
    <lineage>
        <taxon>Bacteria</taxon>
        <taxon>Pseudomonadati</taxon>
        <taxon>Pseudomonadota</taxon>
        <taxon>Alphaproteobacteria</taxon>
        <taxon>Hyphomicrobiales</taxon>
        <taxon>Phyllobacteriaceae</taxon>
        <taxon>Mesorhizobium</taxon>
    </lineage>
</organism>
<evidence type="ECO:0000313" key="2">
    <source>
        <dbReference type="Proteomes" id="UP000245698"/>
    </source>
</evidence>
<proteinExistence type="predicted"/>
<keyword evidence="2" id="KW-1185">Reference proteome</keyword>
<reference evidence="2" key="1">
    <citation type="submission" date="2016-12" db="EMBL/GenBank/DDBJ databases">
        <authorList>
            <person name="Brunel B."/>
        </authorList>
    </citation>
    <scope>NUCLEOTIDE SEQUENCE [LARGE SCALE GENOMIC DNA]</scope>
</reference>
<evidence type="ECO:0000313" key="1">
    <source>
        <dbReference type="EMBL" id="SJM35588.1"/>
    </source>
</evidence>
<dbReference type="Proteomes" id="UP000245698">
    <property type="component" value="Unassembled WGS sequence"/>
</dbReference>
<accession>A0A2P9AWL4</accession>
<dbReference type="EMBL" id="FUIG01000093">
    <property type="protein sequence ID" value="SJM35588.1"/>
    <property type="molecule type" value="Genomic_DNA"/>
</dbReference>
<name>A0A2P9AWL4_9HYPH</name>
<dbReference type="AlphaFoldDB" id="A0A2P9AWL4"/>
<protein>
    <submittedName>
        <fullName evidence="1">Uncharacterized protein</fullName>
    </submittedName>
</protein>